<dbReference type="InterPro" id="IPR009039">
    <property type="entry name" value="EAR"/>
</dbReference>
<gene>
    <name evidence="4" type="ORF">AMK59_8137</name>
</gene>
<keyword evidence="2" id="KW-0677">Repeat</keyword>
<feature type="chain" id="PRO_5006668166" evidence="3">
    <location>
        <begin position="24"/>
        <end position="435"/>
    </location>
</feature>
<dbReference type="PROSITE" id="PS50912">
    <property type="entry name" value="EAR"/>
    <property type="match status" value="1"/>
</dbReference>
<organism evidence="4 5">
    <name type="scientific">Oryctes borbonicus</name>
    <dbReference type="NCBI Taxonomy" id="1629725"/>
    <lineage>
        <taxon>Eukaryota</taxon>
        <taxon>Metazoa</taxon>
        <taxon>Ecdysozoa</taxon>
        <taxon>Arthropoda</taxon>
        <taxon>Hexapoda</taxon>
        <taxon>Insecta</taxon>
        <taxon>Pterygota</taxon>
        <taxon>Neoptera</taxon>
        <taxon>Endopterygota</taxon>
        <taxon>Coleoptera</taxon>
        <taxon>Polyphaga</taxon>
        <taxon>Scarabaeiformia</taxon>
        <taxon>Scarabaeidae</taxon>
        <taxon>Dynastinae</taxon>
        <taxon>Oryctes</taxon>
    </lineage>
</organism>
<protein>
    <submittedName>
        <fullName evidence="4">Uncharacterized protein</fullName>
    </submittedName>
</protein>
<evidence type="ECO:0000256" key="3">
    <source>
        <dbReference type="SAM" id="SignalP"/>
    </source>
</evidence>
<comment type="caution">
    <text evidence="4">The sequence shown here is derived from an EMBL/GenBank/DDBJ whole genome shotgun (WGS) entry which is preliminary data.</text>
</comment>
<dbReference type="GO" id="GO:0007165">
    <property type="term" value="P:signal transduction"/>
    <property type="evidence" value="ECO:0007669"/>
    <property type="project" value="TreeGrafter"/>
</dbReference>
<dbReference type="Pfam" id="PF03736">
    <property type="entry name" value="EPTP"/>
    <property type="match status" value="1"/>
</dbReference>
<dbReference type="InterPro" id="IPR005492">
    <property type="entry name" value="EPTP"/>
</dbReference>
<evidence type="ECO:0000256" key="2">
    <source>
        <dbReference type="ARBA" id="ARBA00022737"/>
    </source>
</evidence>
<keyword evidence="5" id="KW-1185">Reference proteome</keyword>
<feature type="signal peptide" evidence="3">
    <location>
        <begin position="1"/>
        <end position="23"/>
    </location>
</feature>
<proteinExistence type="predicted"/>
<evidence type="ECO:0000313" key="4">
    <source>
        <dbReference type="EMBL" id="KRT79232.1"/>
    </source>
</evidence>
<evidence type="ECO:0000256" key="1">
    <source>
        <dbReference type="ARBA" id="ARBA00022729"/>
    </source>
</evidence>
<sequence length="435" mass="50358">MSQNRIMWLILFLKLFLINEIRGNLANQVQDLSENFLANLEADPFLINNEFSKESVEFINQQTENYITLMKKKYGIKDRGINKRSVQYSEDFGSSEGSYSFQELSPLDLWIAKNASDIFFIQQNNTSYVLVLEKISTNNIMFYKQNGENFDVLFTQSVGAINKIVTYSNSKEIFVILSNFTGIFVHTVSNNNLKFMQKLKLQELSDIIVWENTNGLFLSVVREKENSTYTSTCLIYKWLGRYFDEVNHEITTYGSRSVTAFSVGSLDFMAIANYKDDEGQTGIYSEIFKYNVDTERYEPHQKLFTNGAVDILFFSLKYYGLEEAYLVVANSEKNENHIESIANSIIYKYVGKYFIPFQSIANRTDKWITTSEVQERLFLISLSKSEGVRAFTYDGWKFVAQDIKQLDNFQSGIVYGSFQNYTNNIILSKFGFFNA</sequence>
<evidence type="ECO:0000313" key="5">
    <source>
        <dbReference type="Proteomes" id="UP000051574"/>
    </source>
</evidence>
<keyword evidence="1 3" id="KW-0732">Signal</keyword>
<accession>A0A0T6AVK5</accession>
<dbReference type="OrthoDB" id="188713at2759"/>
<dbReference type="PANTHER" id="PTHR15261">
    <property type="entry name" value="THROMBOSPONDIN-TYPE LAMININ G DOMAIN AND EAR REPEAT-CONTAINING"/>
    <property type="match status" value="1"/>
</dbReference>
<dbReference type="AlphaFoldDB" id="A0A0T6AVK5"/>
<reference evidence="4 5" key="1">
    <citation type="submission" date="2015-09" db="EMBL/GenBank/DDBJ databases">
        <title>Draft genome of the scarab beetle Oryctes borbonicus.</title>
        <authorList>
            <person name="Meyer J.M."/>
            <person name="Markov G.V."/>
            <person name="Baskaran P."/>
            <person name="Herrmann M."/>
            <person name="Sommer R.J."/>
            <person name="Roedelsperger C."/>
        </authorList>
    </citation>
    <scope>NUCLEOTIDE SEQUENCE [LARGE SCALE GENOMIC DNA]</scope>
    <source>
        <strain evidence="4">OB123</strain>
        <tissue evidence="4">Whole animal</tissue>
    </source>
</reference>
<dbReference type="EMBL" id="LJIG01022689">
    <property type="protein sequence ID" value="KRT79232.1"/>
    <property type="molecule type" value="Genomic_DNA"/>
</dbReference>
<dbReference type="PANTHER" id="PTHR15261:SF4">
    <property type="entry name" value="THROMBOSPONDIN-TYPE LAMININ G DOMAIN AND EAR REPEAT-CONTAINING PROTEIN"/>
    <property type="match status" value="1"/>
</dbReference>
<dbReference type="Proteomes" id="UP000051574">
    <property type="component" value="Unassembled WGS sequence"/>
</dbReference>
<name>A0A0T6AVK5_9SCAR</name>